<proteinExistence type="predicted"/>
<dbReference type="AlphaFoldDB" id="A0A0E9RVU8"/>
<dbReference type="EMBL" id="GBXM01076174">
    <property type="protein sequence ID" value="JAH32403.1"/>
    <property type="molecule type" value="Transcribed_RNA"/>
</dbReference>
<reference evidence="1" key="1">
    <citation type="submission" date="2014-11" db="EMBL/GenBank/DDBJ databases">
        <authorList>
            <person name="Amaro Gonzalez C."/>
        </authorList>
    </citation>
    <scope>NUCLEOTIDE SEQUENCE</scope>
</reference>
<evidence type="ECO:0000313" key="1">
    <source>
        <dbReference type="EMBL" id="JAH32403.1"/>
    </source>
</evidence>
<reference evidence="1" key="2">
    <citation type="journal article" date="2015" name="Fish Shellfish Immunol.">
        <title>Early steps in the European eel (Anguilla anguilla)-Vibrio vulnificus interaction in the gills: Role of the RtxA13 toxin.</title>
        <authorList>
            <person name="Callol A."/>
            <person name="Pajuelo D."/>
            <person name="Ebbesson L."/>
            <person name="Teles M."/>
            <person name="MacKenzie S."/>
            <person name="Amaro C."/>
        </authorList>
    </citation>
    <scope>NUCLEOTIDE SEQUENCE</scope>
</reference>
<accession>A0A0E9RVU8</accession>
<name>A0A0E9RVU8_ANGAN</name>
<sequence>MGEFFGYFAEVEESSWSLRPGGCRLAHGLYQ</sequence>
<organism evidence="1">
    <name type="scientific">Anguilla anguilla</name>
    <name type="common">European freshwater eel</name>
    <name type="synonym">Muraena anguilla</name>
    <dbReference type="NCBI Taxonomy" id="7936"/>
    <lineage>
        <taxon>Eukaryota</taxon>
        <taxon>Metazoa</taxon>
        <taxon>Chordata</taxon>
        <taxon>Craniata</taxon>
        <taxon>Vertebrata</taxon>
        <taxon>Euteleostomi</taxon>
        <taxon>Actinopterygii</taxon>
        <taxon>Neopterygii</taxon>
        <taxon>Teleostei</taxon>
        <taxon>Anguilliformes</taxon>
        <taxon>Anguillidae</taxon>
        <taxon>Anguilla</taxon>
    </lineage>
</organism>
<protein>
    <submittedName>
        <fullName evidence="1">Uncharacterized protein</fullName>
    </submittedName>
</protein>